<dbReference type="HOGENOM" id="CLU_020844_4_1_1"/>
<dbReference type="GO" id="GO:0046394">
    <property type="term" value="P:carboxylic acid biosynthetic process"/>
    <property type="evidence" value="ECO:0007669"/>
    <property type="project" value="UniProtKB-ARBA"/>
</dbReference>
<keyword evidence="5" id="KW-1185">Reference proteome</keyword>
<evidence type="ECO:0008006" key="6">
    <source>
        <dbReference type="Google" id="ProtNLM"/>
    </source>
</evidence>
<reference evidence="4 5" key="1">
    <citation type="submission" date="2015-01" db="EMBL/GenBank/DDBJ databases">
        <title>The Genome Sequence of Exophiala spinifera CBS89968.</title>
        <authorList>
            <consortium name="The Broad Institute Genomics Platform"/>
            <person name="Cuomo C."/>
            <person name="de Hoog S."/>
            <person name="Gorbushina A."/>
            <person name="Stielow B."/>
            <person name="Teixiera M."/>
            <person name="Abouelleil A."/>
            <person name="Chapman S.B."/>
            <person name="Priest M."/>
            <person name="Young S.K."/>
            <person name="Wortman J."/>
            <person name="Nusbaum C."/>
            <person name="Birren B."/>
        </authorList>
    </citation>
    <scope>NUCLEOTIDE SEQUENCE [LARGE SCALE GENOMIC DNA]</scope>
    <source>
        <strain evidence="4 5">CBS 89968</strain>
    </source>
</reference>
<keyword evidence="3" id="KW-0663">Pyridoxal phosphate</keyword>
<dbReference type="GeneID" id="27337681"/>
<dbReference type="GO" id="GO:0008652">
    <property type="term" value="P:amino acid biosynthetic process"/>
    <property type="evidence" value="ECO:0007669"/>
    <property type="project" value="UniProtKB-ARBA"/>
</dbReference>
<dbReference type="VEuPathDB" id="FungiDB:PV08_10598"/>
<sequence length="338" mass="38001">MATMEKVFAAYNARKAALETTFETNRFARGIAWVEGELVPLSEARIPLIDQGFMHSDLTYDVPSVWDGRFFRLDDHLTRLETSCTKMRLRFPIPRDEIRRVLVQMVAKSGIRDAFVELIVTRGLKAVREAKQGEVLQNNLYLFLQPYVWVMEPEMQLTGGTAIVARTVRRVPPGAIDPTIKNLQWGDLVRGIFEARDRGADYPFLTDGDSHFTEGSGFNVLFVKNGVIYTPDRGCLEGVTRKSVIDAARMLGIEVRVEIVPVSLAYEADEVFMSTTAGGIMPITRLDGEAINGGELGPVTSKIWDKYWAMHYDDTYSFRIDYEKGMQAEAVNGFANGH</sequence>
<dbReference type="RefSeq" id="XP_016231514.1">
    <property type="nucleotide sequence ID" value="XM_016384912.1"/>
</dbReference>
<dbReference type="Proteomes" id="UP000053328">
    <property type="component" value="Unassembled WGS sequence"/>
</dbReference>
<organism evidence="4 5">
    <name type="scientific">Exophiala spinifera</name>
    <dbReference type="NCBI Taxonomy" id="91928"/>
    <lineage>
        <taxon>Eukaryota</taxon>
        <taxon>Fungi</taxon>
        <taxon>Dikarya</taxon>
        <taxon>Ascomycota</taxon>
        <taxon>Pezizomycotina</taxon>
        <taxon>Eurotiomycetes</taxon>
        <taxon>Chaetothyriomycetidae</taxon>
        <taxon>Chaetothyriales</taxon>
        <taxon>Herpotrichiellaceae</taxon>
        <taxon>Exophiala</taxon>
    </lineage>
</organism>
<dbReference type="OrthoDB" id="25921at2759"/>
<protein>
    <recommendedName>
        <fullName evidence="6">Branched-chain amino acid aminotransferase</fullName>
    </recommendedName>
</protein>
<name>A0A0D2AX58_9EURO</name>
<evidence type="ECO:0000313" key="4">
    <source>
        <dbReference type="EMBL" id="KIW11298.1"/>
    </source>
</evidence>
<accession>A0A0D2AX58</accession>
<dbReference type="PANTHER" id="PTHR42743:SF11">
    <property type="entry name" value="AMINODEOXYCHORISMATE LYASE"/>
    <property type="match status" value="1"/>
</dbReference>
<dbReference type="Pfam" id="PF01063">
    <property type="entry name" value="Aminotran_4"/>
    <property type="match status" value="1"/>
</dbReference>
<dbReference type="SUPFAM" id="SSF56752">
    <property type="entry name" value="D-aminoacid aminotransferase-like PLP-dependent enzymes"/>
    <property type="match status" value="1"/>
</dbReference>
<dbReference type="InterPro" id="IPR043132">
    <property type="entry name" value="BCAT-like_C"/>
</dbReference>
<dbReference type="STRING" id="91928.A0A0D2AX58"/>
<comment type="cofactor">
    <cofactor evidence="1">
        <name>pyridoxal 5'-phosphate</name>
        <dbReference type="ChEBI" id="CHEBI:597326"/>
    </cofactor>
</comment>
<dbReference type="GO" id="GO:0003824">
    <property type="term" value="F:catalytic activity"/>
    <property type="evidence" value="ECO:0007669"/>
    <property type="project" value="InterPro"/>
</dbReference>
<proteinExistence type="inferred from homology"/>
<evidence type="ECO:0000256" key="1">
    <source>
        <dbReference type="ARBA" id="ARBA00001933"/>
    </source>
</evidence>
<dbReference type="EMBL" id="KN847499">
    <property type="protein sequence ID" value="KIW11298.1"/>
    <property type="molecule type" value="Genomic_DNA"/>
</dbReference>
<gene>
    <name evidence="4" type="ORF">PV08_10598</name>
</gene>
<dbReference type="InterPro" id="IPR043131">
    <property type="entry name" value="BCAT-like_N"/>
</dbReference>
<dbReference type="PANTHER" id="PTHR42743">
    <property type="entry name" value="AMINO-ACID AMINOTRANSFERASE"/>
    <property type="match status" value="1"/>
</dbReference>
<dbReference type="InterPro" id="IPR001544">
    <property type="entry name" value="Aminotrans_IV"/>
</dbReference>
<dbReference type="Gene3D" id="3.20.10.10">
    <property type="entry name" value="D-amino Acid Aminotransferase, subunit A, domain 2"/>
    <property type="match status" value="1"/>
</dbReference>
<evidence type="ECO:0000313" key="5">
    <source>
        <dbReference type="Proteomes" id="UP000053328"/>
    </source>
</evidence>
<dbReference type="Gene3D" id="3.30.470.10">
    <property type="match status" value="1"/>
</dbReference>
<dbReference type="FunFam" id="3.20.10.10:FF:000002">
    <property type="entry name" value="D-alanine aminotransferase"/>
    <property type="match status" value="1"/>
</dbReference>
<comment type="similarity">
    <text evidence="2">Belongs to the class-IV pyridoxal-phosphate-dependent aminotransferase family.</text>
</comment>
<dbReference type="InterPro" id="IPR050571">
    <property type="entry name" value="Class-IV_PLP-Dep_Aminotrnsfr"/>
</dbReference>
<dbReference type="InterPro" id="IPR036038">
    <property type="entry name" value="Aminotransferase-like"/>
</dbReference>
<evidence type="ECO:0000256" key="3">
    <source>
        <dbReference type="ARBA" id="ARBA00022898"/>
    </source>
</evidence>
<evidence type="ECO:0000256" key="2">
    <source>
        <dbReference type="ARBA" id="ARBA00009320"/>
    </source>
</evidence>
<dbReference type="AlphaFoldDB" id="A0A0D2AX58"/>